<dbReference type="AlphaFoldDB" id="A0A5K7YVK8"/>
<gene>
    <name evidence="1" type="ORF">DSCA_59990</name>
</gene>
<evidence type="ECO:0000313" key="1">
    <source>
        <dbReference type="EMBL" id="BBO72069.1"/>
    </source>
</evidence>
<name>A0A5K7YVK8_9BACT</name>
<evidence type="ECO:0000313" key="2">
    <source>
        <dbReference type="Proteomes" id="UP000427906"/>
    </source>
</evidence>
<sequence length="76" mass="8117">MQVLYSRNAASRVSAAVESLDPLDVQPAKNAAALHRYDIFPMTHQFKVLAPVQQGLEAVAADAEGALLPIFGPIES</sequence>
<dbReference type="KEGG" id="dalk:DSCA_59990"/>
<proteinExistence type="predicted"/>
<protein>
    <submittedName>
        <fullName evidence="1">Uncharacterized protein</fullName>
    </submittedName>
</protein>
<dbReference type="Proteomes" id="UP000427906">
    <property type="component" value="Chromosome"/>
</dbReference>
<accession>A0A5K7YVK8</accession>
<reference evidence="1 2" key="1">
    <citation type="submission" date="2019-11" db="EMBL/GenBank/DDBJ databases">
        <title>Comparative genomics of hydrocarbon-degrading Desulfosarcina strains.</title>
        <authorList>
            <person name="Watanabe M."/>
            <person name="Kojima H."/>
            <person name="Fukui M."/>
        </authorList>
    </citation>
    <scope>NUCLEOTIDE SEQUENCE [LARGE SCALE GENOMIC DNA]</scope>
    <source>
        <strain evidence="1 2">PL12</strain>
    </source>
</reference>
<keyword evidence="2" id="KW-1185">Reference proteome</keyword>
<dbReference type="EMBL" id="AP021874">
    <property type="protein sequence ID" value="BBO72069.1"/>
    <property type="molecule type" value="Genomic_DNA"/>
</dbReference>
<organism evidence="1 2">
    <name type="scientific">Desulfosarcina alkanivorans</name>
    <dbReference type="NCBI Taxonomy" id="571177"/>
    <lineage>
        <taxon>Bacteria</taxon>
        <taxon>Pseudomonadati</taxon>
        <taxon>Thermodesulfobacteriota</taxon>
        <taxon>Desulfobacteria</taxon>
        <taxon>Desulfobacterales</taxon>
        <taxon>Desulfosarcinaceae</taxon>
        <taxon>Desulfosarcina</taxon>
    </lineage>
</organism>